<protein>
    <submittedName>
        <fullName evidence="1">Uncharacterized protein</fullName>
    </submittedName>
</protein>
<gene>
    <name evidence="1" type="ORF">TCIL3000_7_310</name>
</gene>
<proteinExistence type="predicted"/>
<dbReference type="AlphaFoldDB" id="G0UPC1"/>
<evidence type="ECO:0000313" key="1">
    <source>
        <dbReference type="EMBL" id="CCC91232.1"/>
    </source>
</evidence>
<dbReference type="VEuPathDB" id="TriTrypDB:TcIL3000_7_310"/>
<dbReference type="EMBL" id="HE575320">
    <property type="protein sequence ID" value="CCC91232.1"/>
    <property type="molecule type" value="Genomic_DNA"/>
</dbReference>
<sequence>MSNIWMASLGQLQRRSWDIGRPPLLSHWAQFFLSCRVKRETGLSDTEDFRVGEIKPVKTAGGADLCIISLPRELRASIAESLIDIARWSRLRQLLTSPGGILTNSRCHARISDERERGAEQSRADVTPSGCDEGRMPEVACGITPAELSGPTGAPNSTVEDVLVYWSASHETPLCNQELESWLRDTVELLHFFTLRTDYTAGQLPTVHASECLEYSSMLCVILRALCAMFLRPREDGKSGLAGLCRTGHFEREVALLSLWLLRSAYCCRALLFNRMLQVTQMLLATGESTREWLLHVPALLRCSEGGFKAPATENQRTAPLLSLVNAIDCSLICQITTEIVPLTPATSSPCLQSLFVDPHASADESTLRSLNEQLSCIALSSFKE</sequence>
<accession>G0UPC1</accession>
<name>G0UPC1_TRYCI</name>
<organism evidence="1">
    <name type="scientific">Trypanosoma congolense (strain IL3000)</name>
    <dbReference type="NCBI Taxonomy" id="1068625"/>
    <lineage>
        <taxon>Eukaryota</taxon>
        <taxon>Discoba</taxon>
        <taxon>Euglenozoa</taxon>
        <taxon>Kinetoplastea</taxon>
        <taxon>Metakinetoplastina</taxon>
        <taxon>Trypanosomatida</taxon>
        <taxon>Trypanosomatidae</taxon>
        <taxon>Trypanosoma</taxon>
        <taxon>Nannomonas</taxon>
    </lineage>
</organism>
<reference evidence="1" key="1">
    <citation type="journal article" date="2012" name="Proc. Natl. Acad. Sci. U.S.A.">
        <title>Antigenic diversity is generated by distinct evolutionary mechanisms in African trypanosome species.</title>
        <authorList>
            <person name="Jackson A.P."/>
            <person name="Berry A."/>
            <person name="Aslett M."/>
            <person name="Allison H.C."/>
            <person name="Burton P."/>
            <person name="Vavrova-Anderson J."/>
            <person name="Brown R."/>
            <person name="Browne H."/>
            <person name="Corton N."/>
            <person name="Hauser H."/>
            <person name="Gamble J."/>
            <person name="Gilderthorp R."/>
            <person name="Marcello L."/>
            <person name="McQuillan J."/>
            <person name="Otto T.D."/>
            <person name="Quail M.A."/>
            <person name="Sanders M.J."/>
            <person name="van Tonder A."/>
            <person name="Ginger M.L."/>
            <person name="Field M.C."/>
            <person name="Barry J.D."/>
            <person name="Hertz-Fowler C."/>
            <person name="Berriman M."/>
        </authorList>
    </citation>
    <scope>NUCLEOTIDE SEQUENCE</scope>
    <source>
        <strain evidence="1">IL3000</strain>
    </source>
</reference>